<dbReference type="InterPro" id="IPR001882">
    <property type="entry name" value="Biotin_BS"/>
</dbReference>
<protein>
    <submittedName>
        <fullName evidence="3">Acetyl-CoA carboxylase biotin carboxyl carrier protein subunit</fullName>
    </submittedName>
</protein>
<keyword evidence="1" id="KW-0092">Biotin</keyword>
<name>A0A7X9P1H9_9BACT</name>
<reference evidence="3 4" key="1">
    <citation type="submission" date="2020-04" db="EMBL/GenBank/DDBJ databases">
        <title>Flammeovirga sp. SR4, a novel species isolated from seawater.</title>
        <authorList>
            <person name="Wang X."/>
        </authorList>
    </citation>
    <scope>NUCLEOTIDE SEQUENCE [LARGE SCALE GENOMIC DNA]</scope>
    <source>
        <strain evidence="3 4">ATCC 23126</strain>
    </source>
</reference>
<dbReference type="RefSeq" id="WP_169654404.1">
    <property type="nucleotide sequence ID" value="NZ_JABANE010000003.1"/>
</dbReference>
<proteinExistence type="predicted"/>
<dbReference type="PANTHER" id="PTHR45266">
    <property type="entry name" value="OXALOACETATE DECARBOXYLASE ALPHA CHAIN"/>
    <property type="match status" value="1"/>
</dbReference>
<dbReference type="Proteomes" id="UP000576082">
    <property type="component" value="Unassembled WGS sequence"/>
</dbReference>
<comment type="caution">
    <text evidence="3">The sequence shown here is derived from an EMBL/GenBank/DDBJ whole genome shotgun (WGS) entry which is preliminary data.</text>
</comment>
<dbReference type="EMBL" id="JABANE010000003">
    <property type="protein sequence ID" value="NME66657.1"/>
    <property type="molecule type" value="Genomic_DNA"/>
</dbReference>
<dbReference type="InterPro" id="IPR011053">
    <property type="entry name" value="Single_hybrid_motif"/>
</dbReference>
<keyword evidence="4" id="KW-1185">Reference proteome</keyword>
<gene>
    <name evidence="3" type="ORF">HHU12_01655</name>
</gene>
<dbReference type="PROSITE" id="PS00188">
    <property type="entry name" value="BIOTIN"/>
    <property type="match status" value="1"/>
</dbReference>
<accession>A0A7X9P1H9</accession>
<organism evidence="3 4">
    <name type="scientific">Flammeovirga aprica JL-4</name>
    <dbReference type="NCBI Taxonomy" id="694437"/>
    <lineage>
        <taxon>Bacteria</taxon>
        <taxon>Pseudomonadati</taxon>
        <taxon>Bacteroidota</taxon>
        <taxon>Cytophagia</taxon>
        <taxon>Cytophagales</taxon>
        <taxon>Flammeovirgaceae</taxon>
        <taxon>Flammeovirga</taxon>
    </lineage>
</organism>
<evidence type="ECO:0000313" key="4">
    <source>
        <dbReference type="Proteomes" id="UP000576082"/>
    </source>
</evidence>
<sequence>MLNISVNDKVYSILKDKQSVVIDNKNYKIDYKETHPKVFSVNHNGQRYDIEIITADTSFKNVTLKINGKKVSLEAKSKLDQLLDQLGMNTKSGSQENLIKAPMPGKVLELLCKEGDVISENDNLIILEAMKMENILKAPMSGVVKKIDTVEGNSVDKGHILIEIGEVE</sequence>
<dbReference type="Pfam" id="PF00364">
    <property type="entry name" value="Biotin_lipoyl"/>
    <property type="match status" value="1"/>
</dbReference>
<dbReference type="PANTHER" id="PTHR45266:SF3">
    <property type="entry name" value="OXALOACETATE DECARBOXYLASE ALPHA CHAIN"/>
    <property type="match status" value="1"/>
</dbReference>
<dbReference type="PROSITE" id="PS50968">
    <property type="entry name" value="BIOTINYL_LIPOYL"/>
    <property type="match status" value="1"/>
</dbReference>
<evidence type="ECO:0000256" key="1">
    <source>
        <dbReference type="ARBA" id="ARBA00023267"/>
    </source>
</evidence>
<feature type="domain" description="Lipoyl-binding" evidence="2">
    <location>
        <begin position="83"/>
        <end position="165"/>
    </location>
</feature>
<dbReference type="FunFam" id="2.40.50.100:FF:000003">
    <property type="entry name" value="Acetyl-CoA carboxylase biotin carboxyl carrier protein"/>
    <property type="match status" value="1"/>
</dbReference>
<dbReference type="InterPro" id="IPR050709">
    <property type="entry name" value="Biotin_Carboxyl_Carrier/Decarb"/>
</dbReference>
<dbReference type="InterPro" id="IPR000089">
    <property type="entry name" value="Biotin_lipoyl"/>
</dbReference>
<dbReference type="Gene3D" id="2.40.50.100">
    <property type="match status" value="1"/>
</dbReference>
<evidence type="ECO:0000313" key="3">
    <source>
        <dbReference type="EMBL" id="NME66657.1"/>
    </source>
</evidence>
<dbReference type="AlphaFoldDB" id="A0A7X9P1H9"/>
<evidence type="ECO:0000259" key="2">
    <source>
        <dbReference type="PROSITE" id="PS50968"/>
    </source>
</evidence>
<dbReference type="CDD" id="cd06850">
    <property type="entry name" value="biotinyl_domain"/>
    <property type="match status" value="1"/>
</dbReference>
<dbReference type="SUPFAM" id="SSF51230">
    <property type="entry name" value="Single hybrid motif"/>
    <property type="match status" value="1"/>
</dbReference>